<feature type="transmembrane region" description="Helical" evidence="1">
    <location>
        <begin position="12"/>
        <end position="28"/>
    </location>
</feature>
<evidence type="ECO:0000313" key="2">
    <source>
        <dbReference type="EMBL" id="MCR2747258.1"/>
    </source>
</evidence>
<feature type="transmembrane region" description="Helical" evidence="1">
    <location>
        <begin position="149"/>
        <end position="167"/>
    </location>
</feature>
<evidence type="ECO:0000256" key="1">
    <source>
        <dbReference type="SAM" id="Phobius"/>
    </source>
</evidence>
<feature type="transmembrane region" description="Helical" evidence="1">
    <location>
        <begin position="107"/>
        <end position="128"/>
    </location>
</feature>
<proteinExistence type="predicted"/>
<dbReference type="RefSeq" id="WP_257512481.1">
    <property type="nucleotide sequence ID" value="NZ_JANKHG010000018.1"/>
</dbReference>
<protein>
    <submittedName>
        <fullName evidence="2">YgjV family protein</fullName>
    </submittedName>
</protein>
<comment type="caution">
    <text evidence="2">The sequence shown here is derived from an EMBL/GenBank/DDBJ whole genome shotgun (WGS) entry which is preliminary data.</text>
</comment>
<sequence length="177" mass="19416">MNLEAPDVLIRTVGALAFGLSIAGFCVISERGTKLLFAISSFAWGLQYYLLGVHTGFLIMMLTGVRQAVTIYSNIMSKQLRLFLVFAFGSLAIAIAVFTWQGLLASLLPLLATLLGTWALFMMGNVGMRKATLATNVLWAVHGYLFDSWELCLTMIVITVANLYGLYRLRVSPTVVP</sequence>
<dbReference type="EMBL" id="JANKHG010000018">
    <property type="protein sequence ID" value="MCR2747258.1"/>
    <property type="molecule type" value="Genomic_DNA"/>
</dbReference>
<gene>
    <name evidence="2" type="ORF">NSP04_11415</name>
</gene>
<accession>A0ABT1XL57</accession>
<dbReference type="InterPro" id="IPR019629">
    <property type="entry name" value="Uncharacterised_HI1736/YgjV"/>
</dbReference>
<keyword evidence="1" id="KW-0472">Membrane</keyword>
<organism evidence="2 3">
    <name type="scientific">Limnobacter parvus</name>
    <dbReference type="NCBI Taxonomy" id="2939690"/>
    <lineage>
        <taxon>Bacteria</taxon>
        <taxon>Pseudomonadati</taxon>
        <taxon>Pseudomonadota</taxon>
        <taxon>Betaproteobacteria</taxon>
        <taxon>Burkholderiales</taxon>
        <taxon>Burkholderiaceae</taxon>
        <taxon>Limnobacter</taxon>
    </lineage>
</organism>
<keyword evidence="3" id="KW-1185">Reference proteome</keyword>
<name>A0ABT1XL57_9BURK</name>
<dbReference type="Pfam" id="PF10688">
    <property type="entry name" value="Imp-YgjV"/>
    <property type="match status" value="1"/>
</dbReference>
<keyword evidence="1" id="KW-1133">Transmembrane helix</keyword>
<reference evidence="2" key="1">
    <citation type="submission" date="2022-07" db="EMBL/GenBank/DDBJ databases">
        <authorList>
            <person name="Xamxidin M."/>
        </authorList>
    </citation>
    <scope>NUCLEOTIDE SEQUENCE</scope>
    <source>
        <strain evidence="2">YS8-69</strain>
    </source>
</reference>
<feature type="transmembrane region" description="Helical" evidence="1">
    <location>
        <begin position="82"/>
        <end position="101"/>
    </location>
</feature>
<evidence type="ECO:0000313" key="3">
    <source>
        <dbReference type="Proteomes" id="UP001165267"/>
    </source>
</evidence>
<keyword evidence="1" id="KW-0812">Transmembrane</keyword>
<dbReference type="Proteomes" id="UP001165267">
    <property type="component" value="Unassembled WGS sequence"/>
</dbReference>